<keyword evidence="2" id="KW-0560">Oxidoreductase</keyword>
<evidence type="ECO:0000259" key="4">
    <source>
        <dbReference type="Pfam" id="PF01370"/>
    </source>
</evidence>
<keyword evidence="6" id="KW-1185">Reference proteome</keyword>
<evidence type="ECO:0000313" key="5">
    <source>
        <dbReference type="EMBL" id="KAJ3844732.1"/>
    </source>
</evidence>
<sequence length="300" mass="33214">MRIAVTGCNGEVGKRVVKLAIQSGHDVVGLDLAAGPFTDDLLTAPQSLNFTYLQVDLTDYQASLAAIRGCEGIVHLAALRSPSDYVVATHNTNVVISWNVLRGAAELGINKIAQASSVNVITMVYSKKCEFKYFPIDEAHPCLPDEPYGLSKVICEMQADTLVRRYPSMRIASLRLHWSLPDTTKARSRDPSGRAKEDLWGYVQEDSAAEAFLRAVVEENGKWTGHEAFFVVSPNHAYWEGQSQYGSIDSKDLREKYWPDVPIKEGFDVSGTKGFFDCGKAERLLDWVHNDNLCAPAKDI</sequence>
<organism evidence="5 6">
    <name type="scientific">Lentinula raphanica</name>
    <dbReference type="NCBI Taxonomy" id="153919"/>
    <lineage>
        <taxon>Eukaryota</taxon>
        <taxon>Fungi</taxon>
        <taxon>Dikarya</taxon>
        <taxon>Basidiomycota</taxon>
        <taxon>Agaricomycotina</taxon>
        <taxon>Agaricomycetes</taxon>
        <taxon>Agaricomycetidae</taxon>
        <taxon>Agaricales</taxon>
        <taxon>Marasmiineae</taxon>
        <taxon>Omphalotaceae</taxon>
        <taxon>Lentinula</taxon>
    </lineage>
</organism>
<feature type="domain" description="NAD-dependent epimerase/dehydratase" evidence="4">
    <location>
        <begin position="3"/>
        <end position="176"/>
    </location>
</feature>
<evidence type="ECO:0000256" key="2">
    <source>
        <dbReference type="ARBA" id="ARBA00023002"/>
    </source>
</evidence>
<dbReference type="AlphaFoldDB" id="A0AA38PKQ0"/>
<dbReference type="PANTHER" id="PTHR43103">
    <property type="entry name" value="NUCLEOSIDE-DIPHOSPHATE-SUGAR EPIMERASE"/>
    <property type="match status" value="1"/>
</dbReference>
<evidence type="ECO:0000256" key="1">
    <source>
        <dbReference type="ARBA" id="ARBA00007637"/>
    </source>
</evidence>
<gene>
    <name evidence="5" type="ORF">F5878DRAFT_525154</name>
</gene>
<comment type="similarity">
    <text evidence="1">Belongs to the NAD(P)-dependent epimerase/dehydratase family.</text>
</comment>
<evidence type="ECO:0000256" key="3">
    <source>
        <dbReference type="ARBA" id="ARBA00023027"/>
    </source>
</evidence>
<dbReference type="Pfam" id="PF01370">
    <property type="entry name" value="Epimerase"/>
    <property type="match status" value="1"/>
</dbReference>
<dbReference type="Proteomes" id="UP001163846">
    <property type="component" value="Unassembled WGS sequence"/>
</dbReference>
<proteinExistence type="inferred from homology"/>
<dbReference type="EMBL" id="MU805947">
    <property type="protein sequence ID" value="KAJ3844732.1"/>
    <property type="molecule type" value="Genomic_DNA"/>
</dbReference>
<evidence type="ECO:0000313" key="6">
    <source>
        <dbReference type="Proteomes" id="UP001163846"/>
    </source>
</evidence>
<dbReference type="Gene3D" id="3.40.50.720">
    <property type="entry name" value="NAD(P)-binding Rossmann-like Domain"/>
    <property type="match status" value="1"/>
</dbReference>
<name>A0AA38PKQ0_9AGAR</name>
<comment type="caution">
    <text evidence="5">The sequence shown here is derived from an EMBL/GenBank/DDBJ whole genome shotgun (WGS) entry which is preliminary data.</text>
</comment>
<dbReference type="InterPro" id="IPR036291">
    <property type="entry name" value="NAD(P)-bd_dom_sf"/>
</dbReference>
<protein>
    <submittedName>
        <fullName evidence="5">NAD(P)-binding protein</fullName>
    </submittedName>
</protein>
<keyword evidence="3" id="KW-0520">NAD</keyword>
<accession>A0AA38PKQ0</accession>
<dbReference type="InterPro" id="IPR001509">
    <property type="entry name" value="Epimerase_deHydtase"/>
</dbReference>
<dbReference type="GO" id="GO:0016491">
    <property type="term" value="F:oxidoreductase activity"/>
    <property type="evidence" value="ECO:0007669"/>
    <property type="project" value="UniProtKB-KW"/>
</dbReference>
<dbReference type="PANTHER" id="PTHR43103:SF5">
    <property type="entry name" value="4-EPIMERASE, PUTATIVE (AFU_ORTHOLOGUE AFUA_7G00360)-RELATED"/>
    <property type="match status" value="1"/>
</dbReference>
<reference evidence="5" key="1">
    <citation type="submission" date="2022-08" db="EMBL/GenBank/DDBJ databases">
        <authorList>
            <consortium name="DOE Joint Genome Institute"/>
            <person name="Min B."/>
            <person name="Riley R."/>
            <person name="Sierra-Patev S."/>
            <person name="Naranjo-Ortiz M."/>
            <person name="Looney B."/>
            <person name="Konkel Z."/>
            <person name="Slot J.C."/>
            <person name="Sakamoto Y."/>
            <person name="Steenwyk J.L."/>
            <person name="Rokas A."/>
            <person name="Carro J."/>
            <person name="Camarero S."/>
            <person name="Ferreira P."/>
            <person name="Molpeceres G."/>
            <person name="Ruiz-Duenas F.J."/>
            <person name="Serrano A."/>
            <person name="Henrissat B."/>
            <person name="Drula E."/>
            <person name="Hughes K.W."/>
            <person name="Mata J.L."/>
            <person name="Ishikawa N.K."/>
            <person name="Vargas-Isla R."/>
            <person name="Ushijima S."/>
            <person name="Smith C.A."/>
            <person name="Ahrendt S."/>
            <person name="Andreopoulos W."/>
            <person name="He G."/>
            <person name="Labutti K."/>
            <person name="Lipzen A."/>
            <person name="Ng V."/>
            <person name="Sandor L."/>
            <person name="Barry K."/>
            <person name="Martinez A.T."/>
            <person name="Xiao Y."/>
            <person name="Gibbons J.G."/>
            <person name="Terashima K."/>
            <person name="Hibbett D.S."/>
            <person name="Grigoriev I.V."/>
        </authorList>
    </citation>
    <scope>NUCLEOTIDE SEQUENCE</scope>
    <source>
        <strain evidence="5">TFB9207</strain>
    </source>
</reference>
<dbReference type="SUPFAM" id="SSF51735">
    <property type="entry name" value="NAD(P)-binding Rossmann-fold domains"/>
    <property type="match status" value="1"/>
</dbReference>